<organism evidence="1 2">
    <name type="scientific">Methylobacterium haplocladii</name>
    <dbReference type="NCBI Taxonomy" id="1176176"/>
    <lineage>
        <taxon>Bacteria</taxon>
        <taxon>Pseudomonadati</taxon>
        <taxon>Pseudomonadota</taxon>
        <taxon>Alphaproteobacteria</taxon>
        <taxon>Hyphomicrobiales</taxon>
        <taxon>Methylobacteriaceae</taxon>
        <taxon>Methylobacterium</taxon>
    </lineage>
</organism>
<sequence>MAQPRTTSPTARWGIPLVLPHVLLSLGLLTFAAISERPAPSESVRAVPDIASATTAMPSRRIDRS</sequence>
<keyword evidence="2" id="KW-1185">Reference proteome</keyword>
<reference evidence="1 2" key="1">
    <citation type="submission" date="2019-07" db="EMBL/GenBank/DDBJ databases">
        <title>Whole genome shotgun sequence of Methylobacterium haplocladii NBRC 107714.</title>
        <authorList>
            <person name="Hosoyama A."/>
            <person name="Uohara A."/>
            <person name="Ohji S."/>
            <person name="Ichikawa N."/>
        </authorList>
    </citation>
    <scope>NUCLEOTIDE SEQUENCE [LARGE SCALE GENOMIC DNA]</scope>
    <source>
        <strain evidence="1 2">NBRC 107714</strain>
    </source>
</reference>
<dbReference type="RefSeq" id="WP_147077277.1">
    <property type="nucleotide sequence ID" value="NZ_BJZT01000008.1"/>
</dbReference>
<name>A0A512ILR5_9HYPH</name>
<gene>
    <name evidence="1" type="ORF">MHA02_10540</name>
</gene>
<evidence type="ECO:0000313" key="2">
    <source>
        <dbReference type="Proteomes" id="UP000321258"/>
    </source>
</evidence>
<dbReference type="EMBL" id="BJZT01000008">
    <property type="protein sequence ID" value="GEO98666.1"/>
    <property type="molecule type" value="Genomic_DNA"/>
</dbReference>
<protein>
    <submittedName>
        <fullName evidence="1">Uncharacterized protein</fullName>
    </submittedName>
</protein>
<dbReference type="AlphaFoldDB" id="A0A512ILR5"/>
<accession>A0A512ILR5</accession>
<evidence type="ECO:0000313" key="1">
    <source>
        <dbReference type="EMBL" id="GEO98666.1"/>
    </source>
</evidence>
<comment type="caution">
    <text evidence="1">The sequence shown here is derived from an EMBL/GenBank/DDBJ whole genome shotgun (WGS) entry which is preliminary data.</text>
</comment>
<dbReference type="Proteomes" id="UP000321258">
    <property type="component" value="Unassembled WGS sequence"/>
</dbReference>
<proteinExistence type="predicted"/>